<keyword evidence="3" id="KW-0804">Transcription</keyword>
<dbReference type="EMBL" id="LNTU01000023">
    <property type="protein sequence ID" value="KXF76827.1"/>
    <property type="molecule type" value="Genomic_DNA"/>
</dbReference>
<keyword evidence="6" id="KW-1185">Reference proteome</keyword>
<dbReference type="OrthoDB" id="9800350at2"/>
<accession>A0A135HUF9</accession>
<proteinExistence type="predicted"/>
<name>A0A135HUF9_9HYPH</name>
<dbReference type="Gene3D" id="1.10.10.10">
    <property type="entry name" value="Winged helix-like DNA-binding domain superfamily/Winged helix DNA-binding domain"/>
    <property type="match status" value="1"/>
</dbReference>
<dbReference type="GO" id="GO:0003677">
    <property type="term" value="F:DNA binding"/>
    <property type="evidence" value="ECO:0007669"/>
    <property type="project" value="UniProtKB-KW"/>
</dbReference>
<dbReference type="SUPFAM" id="SSF46785">
    <property type="entry name" value="Winged helix' DNA-binding domain"/>
    <property type="match status" value="1"/>
</dbReference>
<dbReference type="InterPro" id="IPR036390">
    <property type="entry name" value="WH_DNA-bd_sf"/>
</dbReference>
<organism evidence="5 6">
    <name type="scientific">Paramesorhizobium deserti</name>
    <dbReference type="NCBI Taxonomy" id="1494590"/>
    <lineage>
        <taxon>Bacteria</taxon>
        <taxon>Pseudomonadati</taxon>
        <taxon>Pseudomonadota</taxon>
        <taxon>Alphaproteobacteria</taxon>
        <taxon>Hyphomicrobiales</taxon>
        <taxon>Phyllobacteriaceae</taxon>
        <taxon>Paramesorhizobium</taxon>
    </lineage>
</organism>
<dbReference type="PANTHER" id="PTHR33204">
    <property type="entry name" value="TRANSCRIPTIONAL REGULATOR, MARR FAMILY"/>
    <property type="match status" value="1"/>
</dbReference>
<gene>
    <name evidence="5" type="ORF">ATN84_12495</name>
</gene>
<dbReference type="PANTHER" id="PTHR33204:SF29">
    <property type="entry name" value="TRANSCRIPTIONAL REGULATOR"/>
    <property type="match status" value="1"/>
</dbReference>
<evidence type="ECO:0000256" key="3">
    <source>
        <dbReference type="ARBA" id="ARBA00023163"/>
    </source>
</evidence>
<dbReference type="InterPro" id="IPR002577">
    <property type="entry name" value="HTH_HxlR"/>
</dbReference>
<dbReference type="Proteomes" id="UP000070107">
    <property type="component" value="Unassembled WGS sequence"/>
</dbReference>
<dbReference type="RefSeq" id="WP_068882418.1">
    <property type="nucleotide sequence ID" value="NZ_LNTU01000023.1"/>
</dbReference>
<keyword evidence="1" id="KW-0805">Transcription regulation</keyword>
<dbReference type="InterPro" id="IPR036388">
    <property type="entry name" value="WH-like_DNA-bd_sf"/>
</dbReference>
<keyword evidence="2" id="KW-0238">DNA-binding</keyword>
<feature type="domain" description="HTH hxlR-type" evidence="4">
    <location>
        <begin position="8"/>
        <end position="106"/>
    </location>
</feature>
<evidence type="ECO:0000313" key="6">
    <source>
        <dbReference type="Proteomes" id="UP000070107"/>
    </source>
</evidence>
<comment type="caution">
    <text evidence="5">The sequence shown here is derived from an EMBL/GenBank/DDBJ whole genome shotgun (WGS) entry which is preliminary data.</text>
</comment>
<dbReference type="PROSITE" id="PS51118">
    <property type="entry name" value="HTH_HXLR"/>
    <property type="match status" value="1"/>
</dbReference>
<sequence length="121" mass="13359">MTTSGFNCGLDAALAVIGGKWKPLILFHLAHESRRYGDLRRAIGNVSDKMLIQQLRELEADGIVDRLDFKEIPPKVEYSLTAFGQTLAEALKPLCAWGTEHMTEVEKLMSRRGTSAAENAA</sequence>
<evidence type="ECO:0000256" key="1">
    <source>
        <dbReference type="ARBA" id="ARBA00023015"/>
    </source>
</evidence>
<reference evidence="5 6" key="1">
    <citation type="submission" date="2015-11" db="EMBL/GenBank/DDBJ databases">
        <title>Draft genome sequence of Paramesorhizobium deserti A-3-E, a strain highly resistant to diverse beta-lactam antibiotics.</title>
        <authorList>
            <person name="Lv R."/>
            <person name="Yang X."/>
            <person name="Fang N."/>
            <person name="Guo J."/>
            <person name="Luo X."/>
            <person name="Peng F."/>
            <person name="Yang R."/>
            <person name="Cui Y."/>
            <person name="Fang C."/>
            <person name="Song Y."/>
        </authorList>
    </citation>
    <scope>NUCLEOTIDE SEQUENCE [LARGE SCALE GENOMIC DNA]</scope>
    <source>
        <strain evidence="5 6">A-3-E</strain>
    </source>
</reference>
<dbReference type="AlphaFoldDB" id="A0A135HUF9"/>
<dbReference type="STRING" id="1494590.ATN84_12495"/>
<dbReference type="Pfam" id="PF01638">
    <property type="entry name" value="HxlR"/>
    <property type="match status" value="1"/>
</dbReference>
<protein>
    <submittedName>
        <fullName evidence="5">Transcriptional regulator</fullName>
    </submittedName>
</protein>
<evidence type="ECO:0000313" key="5">
    <source>
        <dbReference type="EMBL" id="KXF76827.1"/>
    </source>
</evidence>
<evidence type="ECO:0000256" key="2">
    <source>
        <dbReference type="ARBA" id="ARBA00023125"/>
    </source>
</evidence>
<evidence type="ECO:0000259" key="4">
    <source>
        <dbReference type="PROSITE" id="PS51118"/>
    </source>
</evidence>